<evidence type="ECO:0000256" key="7">
    <source>
        <dbReference type="HAMAP-Rule" id="MF_01008"/>
    </source>
</evidence>
<feature type="domain" description="SpoVT-AbrB" evidence="8">
    <location>
        <begin position="5"/>
        <end position="47"/>
    </location>
</feature>
<dbReference type="GO" id="GO:0009295">
    <property type="term" value="C:nucleoid"/>
    <property type="evidence" value="ECO:0007669"/>
    <property type="project" value="UniProtKB-SubCell"/>
</dbReference>
<reference evidence="9 10" key="1">
    <citation type="journal article" date="2016" name="Nat. Commun.">
        <title>Thousands of microbial genomes shed light on interconnected biogeochemical processes in an aquifer system.</title>
        <authorList>
            <person name="Anantharaman K."/>
            <person name="Brown C.T."/>
            <person name="Hug L.A."/>
            <person name="Sharon I."/>
            <person name="Castelle C.J."/>
            <person name="Probst A.J."/>
            <person name="Thomas B.C."/>
            <person name="Singh A."/>
            <person name="Wilkins M.J."/>
            <person name="Karaoz U."/>
            <person name="Brodie E.L."/>
            <person name="Williams K.H."/>
            <person name="Hubbard S.S."/>
            <person name="Banfield J.F."/>
        </authorList>
    </citation>
    <scope>NUCLEOTIDE SEQUENCE [LARGE SCALE GENOMIC DNA]</scope>
</reference>
<dbReference type="Gene3D" id="3.40.1550.20">
    <property type="entry name" value="Transcriptional regulator MraZ domain"/>
    <property type="match status" value="1"/>
</dbReference>
<dbReference type="InterPro" id="IPR020603">
    <property type="entry name" value="MraZ_dom"/>
</dbReference>
<keyword evidence="2 7" id="KW-0963">Cytoplasm</keyword>
<keyword evidence="9" id="KW-0132">Cell division</keyword>
<evidence type="ECO:0000256" key="3">
    <source>
        <dbReference type="ARBA" id="ARBA00022737"/>
    </source>
</evidence>
<dbReference type="GO" id="GO:0003700">
    <property type="term" value="F:DNA-binding transcription factor activity"/>
    <property type="evidence" value="ECO:0007669"/>
    <property type="project" value="UniProtKB-UniRule"/>
</dbReference>
<gene>
    <name evidence="7" type="primary">mraZ</name>
    <name evidence="9" type="ORF">A2719_02820</name>
</gene>
<dbReference type="PROSITE" id="PS51740">
    <property type="entry name" value="SPOVT_ABRB"/>
    <property type="match status" value="2"/>
</dbReference>
<keyword evidence="4 7" id="KW-0805">Transcription regulation</keyword>
<comment type="subunit">
    <text evidence="7">Forms oligomers.</text>
</comment>
<dbReference type="InterPro" id="IPR035644">
    <property type="entry name" value="MraZ_C"/>
</dbReference>
<evidence type="ECO:0000313" key="10">
    <source>
        <dbReference type="Proteomes" id="UP000177480"/>
    </source>
</evidence>
<evidence type="ECO:0000256" key="2">
    <source>
        <dbReference type="ARBA" id="ARBA00022490"/>
    </source>
</evidence>
<evidence type="ECO:0000256" key="6">
    <source>
        <dbReference type="ARBA" id="ARBA00023163"/>
    </source>
</evidence>
<dbReference type="GO" id="GO:0051301">
    <property type="term" value="P:cell division"/>
    <property type="evidence" value="ECO:0007669"/>
    <property type="project" value="UniProtKB-KW"/>
</dbReference>
<dbReference type="EMBL" id="MHNK01000010">
    <property type="protein sequence ID" value="OGZ43872.1"/>
    <property type="molecule type" value="Genomic_DNA"/>
</dbReference>
<dbReference type="GO" id="GO:2000143">
    <property type="term" value="P:negative regulation of DNA-templated transcription initiation"/>
    <property type="evidence" value="ECO:0007669"/>
    <property type="project" value="TreeGrafter"/>
</dbReference>
<dbReference type="NCBIfam" id="TIGR00242">
    <property type="entry name" value="division/cell wall cluster transcriptional repressor MraZ"/>
    <property type="match status" value="1"/>
</dbReference>
<dbReference type="InterPro" id="IPR003444">
    <property type="entry name" value="MraZ"/>
</dbReference>
<sequence length="144" mass="16549">MFLGEYKHNLDTKKRLSVPSKFRRELGGSVVLTRGLDLSLFLYPREEWERIAEKLSALPAGQATTRGFVRLMLAGAEEIALDALGRMLIPEHLRAYARLRQQVVITGVYNRLEIWDEQLWNNYKKKVEKDADMLAEKLGEIGAF</sequence>
<keyword evidence="3" id="KW-0677">Repeat</keyword>
<keyword evidence="9" id="KW-0131">Cell cycle</keyword>
<dbReference type="SUPFAM" id="SSF89447">
    <property type="entry name" value="AbrB/MazE/MraZ-like"/>
    <property type="match status" value="1"/>
</dbReference>
<protein>
    <recommendedName>
        <fullName evidence="1 7">Transcriptional regulator MraZ</fullName>
    </recommendedName>
</protein>
<dbReference type="GO" id="GO:0000976">
    <property type="term" value="F:transcription cis-regulatory region binding"/>
    <property type="evidence" value="ECO:0007669"/>
    <property type="project" value="TreeGrafter"/>
</dbReference>
<accession>A0A1G2G1J6</accession>
<dbReference type="Pfam" id="PF02381">
    <property type="entry name" value="MraZ"/>
    <property type="match status" value="2"/>
</dbReference>
<feature type="domain" description="SpoVT-AbrB" evidence="8">
    <location>
        <begin position="76"/>
        <end position="119"/>
    </location>
</feature>
<name>A0A1G2G1J6_9BACT</name>
<organism evidence="9 10">
    <name type="scientific">Candidatus Ryanbacteria bacterium RIFCSPHIGHO2_01_FULL_45_22</name>
    <dbReference type="NCBI Taxonomy" id="1802114"/>
    <lineage>
        <taxon>Bacteria</taxon>
        <taxon>Candidatus Ryaniibacteriota</taxon>
    </lineage>
</organism>
<proteinExistence type="inferred from homology"/>
<dbReference type="PANTHER" id="PTHR34701:SF1">
    <property type="entry name" value="TRANSCRIPTIONAL REGULATOR MRAZ"/>
    <property type="match status" value="1"/>
</dbReference>
<comment type="similarity">
    <text evidence="7">Belongs to the MraZ family.</text>
</comment>
<keyword evidence="5 7" id="KW-0238">DNA-binding</keyword>
<dbReference type="InterPro" id="IPR007159">
    <property type="entry name" value="SpoVT-AbrB_dom"/>
</dbReference>
<dbReference type="CDD" id="cd16321">
    <property type="entry name" value="MraZ_C"/>
    <property type="match status" value="1"/>
</dbReference>
<dbReference type="InterPro" id="IPR035642">
    <property type="entry name" value="MraZ_N"/>
</dbReference>
<evidence type="ECO:0000256" key="1">
    <source>
        <dbReference type="ARBA" id="ARBA00013860"/>
    </source>
</evidence>
<comment type="subcellular location">
    <subcellularLocation>
        <location evidence="7">Cytoplasm</location>
        <location evidence="7">Nucleoid</location>
    </subcellularLocation>
</comment>
<evidence type="ECO:0000259" key="8">
    <source>
        <dbReference type="PROSITE" id="PS51740"/>
    </source>
</evidence>
<dbReference type="AlphaFoldDB" id="A0A1G2G1J6"/>
<keyword evidence="6 7" id="KW-0804">Transcription</keyword>
<dbReference type="InterPro" id="IPR037914">
    <property type="entry name" value="SpoVT-AbrB_sf"/>
</dbReference>
<dbReference type="GO" id="GO:0005737">
    <property type="term" value="C:cytoplasm"/>
    <property type="evidence" value="ECO:0007669"/>
    <property type="project" value="UniProtKB-UniRule"/>
</dbReference>
<evidence type="ECO:0000256" key="4">
    <source>
        <dbReference type="ARBA" id="ARBA00023015"/>
    </source>
</evidence>
<dbReference type="InterPro" id="IPR038619">
    <property type="entry name" value="MraZ_sf"/>
</dbReference>
<dbReference type="HAMAP" id="MF_01008">
    <property type="entry name" value="MraZ"/>
    <property type="match status" value="1"/>
</dbReference>
<dbReference type="Proteomes" id="UP000177480">
    <property type="component" value="Unassembled WGS sequence"/>
</dbReference>
<dbReference type="PANTHER" id="PTHR34701">
    <property type="entry name" value="TRANSCRIPTIONAL REGULATOR MRAZ"/>
    <property type="match status" value="1"/>
</dbReference>
<evidence type="ECO:0000313" key="9">
    <source>
        <dbReference type="EMBL" id="OGZ43872.1"/>
    </source>
</evidence>
<dbReference type="CDD" id="cd16320">
    <property type="entry name" value="MraZ_N"/>
    <property type="match status" value="1"/>
</dbReference>
<dbReference type="STRING" id="1802114.A2719_02820"/>
<evidence type="ECO:0000256" key="5">
    <source>
        <dbReference type="ARBA" id="ARBA00023125"/>
    </source>
</evidence>
<comment type="caution">
    <text evidence="9">The sequence shown here is derived from an EMBL/GenBank/DDBJ whole genome shotgun (WGS) entry which is preliminary data.</text>
</comment>